<dbReference type="RefSeq" id="WP_145378391.1">
    <property type="nucleotide sequence ID" value="NZ_CP036276.1"/>
</dbReference>
<keyword evidence="2" id="KW-1185">Reference proteome</keyword>
<evidence type="ECO:0000313" key="1">
    <source>
        <dbReference type="EMBL" id="QDU45850.1"/>
    </source>
</evidence>
<protein>
    <recommendedName>
        <fullName evidence="3">DUF5610 domain-containing protein</fullName>
    </recommendedName>
</protein>
<dbReference type="Proteomes" id="UP000319383">
    <property type="component" value="Chromosome"/>
</dbReference>
<dbReference type="AlphaFoldDB" id="A0A517ZTR4"/>
<proteinExistence type="predicted"/>
<evidence type="ECO:0008006" key="3">
    <source>
        <dbReference type="Google" id="ProtNLM"/>
    </source>
</evidence>
<reference evidence="1 2" key="1">
    <citation type="submission" date="2019-02" db="EMBL/GenBank/DDBJ databases">
        <title>Deep-cultivation of Planctomycetes and their phenomic and genomic characterization uncovers novel biology.</title>
        <authorList>
            <person name="Wiegand S."/>
            <person name="Jogler M."/>
            <person name="Boedeker C."/>
            <person name="Pinto D."/>
            <person name="Vollmers J."/>
            <person name="Rivas-Marin E."/>
            <person name="Kohn T."/>
            <person name="Peeters S.H."/>
            <person name="Heuer A."/>
            <person name="Rast P."/>
            <person name="Oberbeckmann S."/>
            <person name="Bunk B."/>
            <person name="Jeske O."/>
            <person name="Meyerdierks A."/>
            <person name="Storesund J.E."/>
            <person name="Kallscheuer N."/>
            <person name="Luecker S."/>
            <person name="Lage O.M."/>
            <person name="Pohl T."/>
            <person name="Merkel B.J."/>
            <person name="Hornburger P."/>
            <person name="Mueller R.-W."/>
            <person name="Bruemmer F."/>
            <person name="Labrenz M."/>
            <person name="Spormann A.M."/>
            <person name="Op den Camp H."/>
            <person name="Overmann J."/>
            <person name="Amann R."/>
            <person name="Jetten M.S.M."/>
            <person name="Mascher T."/>
            <person name="Medema M.H."/>
            <person name="Devos D.P."/>
            <person name="Kaster A.-K."/>
            <person name="Ovreas L."/>
            <person name="Rohde M."/>
            <person name="Galperin M.Y."/>
            <person name="Jogler C."/>
        </authorList>
    </citation>
    <scope>NUCLEOTIDE SEQUENCE [LARGE SCALE GENOMIC DNA]</scope>
    <source>
        <strain evidence="1 2">Mal52</strain>
    </source>
</reference>
<dbReference type="KEGG" id="sdyn:Mal52_43460"/>
<sequence>MAAAVNLQSPSLPGISPFGANSLGQAATGNPTAFGATLEKFLAQSTTNKKEADPTDKTNPMQALNQLLQMGGAGAQSGLAALQNLAGLRSETEQLQSQFEAGFKQLMSAQGLDLRSGVSLQADANGEIRVSNDHPDKLFIESALKNNPELSDVFRKLATKSSELHASEMAQKFQQAYGIDPQKALEQFGQMLGKQAEQTFSLTITNEGAQNSFTAPPANAANPVL</sequence>
<accession>A0A517ZTR4</accession>
<organism evidence="1 2">
    <name type="scientific">Symmachiella dynata</name>
    <dbReference type="NCBI Taxonomy" id="2527995"/>
    <lineage>
        <taxon>Bacteria</taxon>
        <taxon>Pseudomonadati</taxon>
        <taxon>Planctomycetota</taxon>
        <taxon>Planctomycetia</taxon>
        <taxon>Planctomycetales</taxon>
        <taxon>Planctomycetaceae</taxon>
        <taxon>Symmachiella</taxon>
    </lineage>
</organism>
<evidence type="ECO:0000313" key="2">
    <source>
        <dbReference type="Proteomes" id="UP000319383"/>
    </source>
</evidence>
<gene>
    <name evidence="1" type="ORF">Mal52_43460</name>
</gene>
<dbReference type="EMBL" id="CP036276">
    <property type="protein sequence ID" value="QDU45850.1"/>
    <property type="molecule type" value="Genomic_DNA"/>
</dbReference>
<name>A0A517ZTR4_9PLAN</name>